<reference evidence="1" key="1">
    <citation type="journal article" date="2021" name="PeerJ">
        <title>Extensive microbial diversity within the chicken gut microbiome revealed by metagenomics and culture.</title>
        <authorList>
            <person name="Gilroy R."/>
            <person name="Ravi A."/>
            <person name="Getino M."/>
            <person name="Pursley I."/>
            <person name="Horton D.L."/>
            <person name="Alikhan N.F."/>
            <person name="Baker D."/>
            <person name="Gharbi K."/>
            <person name="Hall N."/>
            <person name="Watson M."/>
            <person name="Adriaenssens E.M."/>
            <person name="Foster-Nyarko E."/>
            <person name="Jarju S."/>
            <person name="Secka A."/>
            <person name="Antonio M."/>
            <person name="Oren A."/>
            <person name="Chaudhuri R.R."/>
            <person name="La Ragione R."/>
            <person name="Hildebrand F."/>
            <person name="Pallen M.J."/>
        </authorList>
    </citation>
    <scope>NUCLEOTIDE SEQUENCE</scope>
    <source>
        <strain evidence="1">ChiGjej4B4-7305</strain>
    </source>
</reference>
<sequence length="377" mass="41481">MHPELLTAGPRGRRLCLNLATALDDLLSRAVFDRSYDLDPGKGTSVKRLMAFAPGTTQAEMDAARAAEEARPVPTVADVARLLVQVDLPAAGPAPAQITPALAESVSTAMYWQPPHGEDVLAGHRELDDGLARVATWLAPQIPDWWTTPMAPEQWVVAWWGHDPRKRKAPALTKWRKQTLAEEHRAATLRRKNRVEYPKEGWSPTPGLRPADVTASISGTWWSFPDGVATTRAVDGVPAGLDLTEDAGDDQARAFEVRVPTDARVLEIDHPQVWIDLCRAHSLEVTSSRRHDWYRVTGRDGDWVIPDWAAVAESYDAVHLTTAAYLAGATRALEVNERLATMIAGWGPDATVWLTPVRAGTPHVWSFDGEADRWSVS</sequence>
<organism evidence="1 2">
    <name type="scientific">Candidatus Ruania gallistercoris</name>
    <dbReference type="NCBI Taxonomy" id="2838746"/>
    <lineage>
        <taxon>Bacteria</taxon>
        <taxon>Bacillati</taxon>
        <taxon>Actinomycetota</taxon>
        <taxon>Actinomycetes</taxon>
        <taxon>Micrococcales</taxon>
        <taxon>Ruaniaceae</taxon>
        <taxon>Ruania</taxon>
    </lineage>
</organism>
<gene>
    <name evidence="1" type="ORF">H9815_07055</name>
</gene>
<accession>A0A9D2EDV8</accession>
<name>A0A9D2EDV8_9MICO</name>
<evidence type="ECO:0000313" key="2">
    <source>
        <dbReference type="Proteomes" id="UP000824037"/>
    </source>
</evidence>
<dbReference type="EMBL" id="DXBY01000120">
    <property type="protein sequence ID" value="HIZ35520.1"/>
    <property type="molecule type" value="Genomic_DNA"/>
</dbReference>
<dbReference type="Proteomes" id="UP000824037">
    <property type="component" value="Unassembled WGS sequence"/>
</dbReference>
<comment type="caution">
    <text evidence="1">The sequence shown here is derived from an EMBL/GenBank/DDBJ whole genome shotgun (WGS) entry which is preliminary data.</text>
</comment>
<dbReference type="AlphaFoldDB" id="A0A9D2EDV8"/>
<proteinExistence type="predicted"/>
<reference evidence="1" key="2">
    <citation type="submission" date="2021-04" db="EMBL/GenBank/DDBJ databases">
        <authorList>
            <person name="Gilroy R."/>
        </authorList>
    </citation>
    <scope>NUCLEOTIDE SEQUENCE</scope>
    <source>
        <strain evidence="1">ChiGjej4B4-7305</strain>
    </source>
</reference>
<protein>
    <submittedName>
        <fullName evidence="1">Uncharacterized protein</fullName>
    </submittedName>
</protein>
<evidence type="ECO:0000313" key="1">
    <source>
        <dbReference type="EMBL" id="HIZ35520.1"/>
    </source>
</evidence>